<reference evidence="1" key="1">
    <citation type="submission" date="2012-09" db="EMBL/GenBank/DDBJ databases">
        <authorList>
            <person name="Martin A.A."/>
        </authorList>
    </citation>
    <scope>NUCLEOTIDE SEQUENCE</scope>
</reference>
<dbReference type="Gene3D" id="1.25.10.10">
    <property type="entry name" value="Leucine-rich Repeat Variant"/>
    <property type="match status" value="1"/>
</dbReference>
<dbReference type="InterPro" id="IPR011989">
    <property type="entry name" value="ARM-like"/>
</dbReference>
<dbReference type="Proteomes" id="UP000035642">
    <property type="component" value="Unassembled WGS sequence"/>
</dbReference>
<accession>A0A0K0DMR0</accession>
<evidence type="ECO:0000313" key="1">
    <source>
        <dbReference type="Proteomes" id="UP000035642"/>
    </source>
</evidence>
<reference evidence="2" key="2">
    <citation type="submission" date="2017-02" db="UniProtKB">
        <authorList>
            <consortium name="WormBaseParasite"/>
        </authorList>
    </citation>
    <scope>IDENTIFICATION</scope>
</reference>
<dbReference type="InterPro" id="IPR016024">
    <property type="entry name" value="ARM-type_fold"/>
</dbReference>
<keyword evidence="1" id="KW-1185">Reference proteome</keyword>
<name>A0A0K0DMR0_ANGCA</name>
<dbReference type="SUPFAM" id="SSF48371">
    <property type="entry name" value="ARM repeat"/>
    <property type="match status" value="1"/>
</dbReference>
<sequence length="168" mass="18994">LLLIVENGTRSNETRINAAWALKNMAGRTKEIIHIIVNQTIANILTERRQRESMELKYLLECVLKLIDGGLHDGTVPISAITLLTTSFTDLAKHYTEWTDIALFCLKALRLIAEDRQARTRTDVVLSEPGLLDLVFEILDSFLFKDPDVFEMLFEGAKSSCSEINQVN</sequence>
<dbReference type="WBParaSite" id="ACAC_0001299601-mRNA-1">
    <property type="protein sequence ID" value="ACAC_0001299601-mRNA-1"/>
    <property type="gene ID" value="ACAC_0001299601"/>
</dbReference>
<protein>
    <submittedName>
        <fullName evidence="2">Importin N-terminal domain-containing protein</fullName>
    </submittedName>
</protein>
<proteinExistence type="predicted"/>
<evidence type="ECO:0000313" key="2">
    <source>
        <dbReference type="WBParaSite" id="ACAC_0001299601-mRNA-1"/>
    </source>
</evidence>
<dbReference type="STRING" id="6313.A0A0K0DMR0"/>
<organism evidence="1 2">
    <name type="scientific">Angiostrongylus cantonensis</name>
    <name type="common">Rat lungworm</name>
    <dbReference type="NCBI Taxonomy" id="6313"/>
    <lineage>
        <taxon>Eukaryota</taxon>
        <taxon>Metazoa</taxon>
        <taxon>Ecdysozoa</taxon>
        <taxon>Nematoda</taxon>
        <taxon>Chromadorea</taxon>
        <taxon>Rhabditida</taxon>
        <taxon>Rhabditina</taxon>
        <taxon>Rhabditomorpha</taxon>
        <taxon>Strongyloidea</taxon>
        <taxon>Metastrongylidae</taxon>
        <taxon>Angiostrongylus</taxon>
    </lineage>
</organism>
<dbReference type="AlphaFoldDB" id="A0A0K0DMR0"/>